<comment type="caution">
    <text evidence="1">The sequence shown here is derived from an EMBL/GenBank/DDBJ whole genome shotgun (WGS) entry which is preliminary data.</text>
</comment>
<keyword evidence="2" id="KW-1185">Reference proteome</keyword>
<accession>A0ACB5RAH3</accession>
<evidence type="ECO:0000313" key="2">
    <source>
        <dbReference type="Proteomes" id="UP001058074"/>
    </source>
</evidence>
<organism evidence="1 2">
    <name type="scientific">Inconstantimicrobium mannanitabidum</name>
    <dbReference type="NCBI Taxonomy" id="1604901"/>
    <lineage>
        <taxon>Bacteria</taxon>
        <taxon>Bacillati</taxon>
        <taxon>Bacillota</taxon>
        <taxon>Clostridia</taxon>
        <taxon>Eubacteriales</taxon>
        <taxon>Clostridiaceae</taxon>
        <taxon>Inconstantimicrobium</taxon>
    </lineage>
</organism>
<gene>
    <name evidence="1" type="ORF">rsdtw13_14530</name>
</gene>
<sequence length="58" mass="7064">MFENLFDELARKYSEDFNWSCIPYTNKYFIEEARREIKDMGRLCTLLLNVILMTMLCM</sequence>
<evidence type="ECO:0000313" key="1">
    <source>
        <dbReference type="EMBL" id="GKX66195.1"/>
    </source>
</evidence>
<proteinExistence type="predicted"/>
<dbReference type="EMBL" id="BROD01000001">
    <property type="protein sequence ID" value="GKX66195.1"/>
    <property type="molecule type" value="Genomic_DNA"/>
</dbReference>
<protein>
    <submittedName>
        <fullName evidence="1">Uncharacterized protein</fullName>
    </submittedName>
</protein>
<reference evidence="1" key="1">
    <citation type="journal article" date="2025" name="Int. J. Syst. Evol. Microbiol.">
        <title>Inconstantimicrobium mannanitabidum sp. nov., a novel member of the family Clostridiaceae isolated from anoxic soil under the treatment of reductive soil disinfestation.</title>
        <authorList>
            <person name="Ueki A."/>
            <person name="Tonouchi A."/>
            <person name="Honma S."/>
            <person name="Kaku N."/>
            <person name="Ueki K."/>
        </authorList>
    </citation>
    <scope>NUCLEOTIDE SEQUENCE</scope>
    <source>
        <strain evidence="1">TW13</strain>
    </source>
</reference>
<name>A0ACB5RAH3_9CLOT</name>
<dbReference type="Proteomes" id="UP001058074">
    <property type="component" value="Unassembled WGS sequence"/>
</dbReference>